<evidence type="ECO:0000256" key="1">
    <source>
        <dbReference type="SAM" id="MobiDB-lite"/>
    </source>
</evidence>
<reference evidence="2" key="1">
    <citation type="journal article" date="2023" name="Mol. Phylogenet. Evol.">
        <title>Genome-scale phylogeny and comparative genomics of the fungal order Sordariales.</title>
        <authorList>
            <person name="Hensen N."/>
            <person name="Bonometti L."/>
            <person name="Westerberg I."/>
            <person name="Brannstrom I.O."/>
            <person name="Guillou S."/>
            <person name="Cros-Aarteil S."/>
            <person name="Calhoun S."/>
            <person name="Haridas S."/>
            <person name="Kuo A."/>
            <person name="Mondo S."/>
            <person name="Pangilinan J."/>
            <person name="Riley R."/>
            <person name="LaButti K."/>
            <person name="Andreopoulos B."/>
            <person name="Lipzen A."/>
            <person name="Chen C."/>
            <person name="Yan M."/>
            <person name="Daum C."/>
            <person name="Ng V."/>
            <person name="Clum A."/>
            <person name="Steindorff A."/>
            <person name="Ohm R.A."/>
            <person name="Martin F."/>
            <person name="Silar P."/>
            <person name="Natvig D.O."/>
            <person name="Lalanne C."/>
            <person name="Gautier V."/>
            <person name="Ament-Velasquez S.L."/>
            <person name="Kruys A."/>
            <person name="Hutchinson M.I."/>
            <person name="Powell A.J."/>
            <person name="Barry K."/>
            <person name="Miller A.N."/>
            <person name="Grigoriev I.V."/>
            <person name="Debuchy R."/>
            <person name="Gladieux P."/>
            <person name="Hiltunen Thoren M."/>
            <person name="Johannesson H."/>
        </authorList>
    </citation>
    <scope>NUCLEOTIDE SEQUENCE</scope>
    <source>
        <strain evidence="2">CBS 315.58</strain>
    </source>
</reference>
<evidence type="ECO:0000313" key="2">
    <source>
        <dbReference type="EMBL" id="KAK4201747.1"/>
    </source>
</evidence>
<evidence type="ECO:0000313" key="3">
    <source>
        <dbReference type="Proteomes" id="UP001303160"/>
    </source>
</evidence>
<feature type="region of interest" description="Disordered" evidence="1">
    <location>
        <begin position="160"/>
        <end position="186"/>
    </location>
</feature>
<name>A0AAN6XQ04_9PEZI</name>
<proteinExistence type="predicted"/>
<organism evidence="2 3">
    <name type="scientific">Triangularia verruculosa</name>
    <dbReference type="NCBI Taxonomy" id="2587418"/>
    <lineage>
        <taxon>Eukaryota</taxon>
        <taxon>Fungi</taxon>
        <taxon>Dikarya</taxon>
        <taxon>Ascomycota</taxon>
        <taxon>Pezizomycotina</taxon>
        <taxon>Sordariomycetes</taxon>
        <taxon>Sordariomycetidae</taxon>
        <taxon>Sordariales</taxon>
        <taxon>Podosporaceae</taxon>
        <taxon>Triangularia</taxon>
    </lineage>
</organism>
<sequence>MSPSIWSCPICNGDIYDRNDDSPSWRNRFRGLVTNVNTSRITLTGIGVYDDPYSGDFFTPQDPNAVYPNDGSGDKPEDDLFSLHRDLPFEGKRGFAFHRACWSLLEKALSPDPIPLDTVFQIFDSLTKAQAKSQLDWGDGYGVEGHEYFPWEARLSSQTVVPLSSENPLHQYPDDPDADEQARKTRDHITKQVLKLVDMIKSNRREIGQLVSPWDAVPEPDDGR</sequence>
<reference evidence="2" key="2">
    <citation type="submission" date="2023-05" db="EMBL/GenBank/DDBJ databases">
        <authorList>
            <consortium name="Lawrence Berkeley National Laboratory"/>
            <person name="Steindorff A."/>
            <person name="Hensen N."/>
            <person name="Bonometti L."/>
            <person name="Westerberg I."/>
            <person name="Brannstrom I.O."/>
            <person name="Guillou S."/>
            <person name="Cros-Aarteil S."/>
            <person name="Calhoun S."/>
            <person name="Haridas S."/>
            <person name="Kuo A."/>
            <person name="Mondo S."/>
            <person name="Pangilinan J."/>
            <person name="Riley R."/>
            <person name="Labutti K."/>
            <person name="Andreopoulos B."/>
            <person name="Lipzen A."/>
            <person name="Chen C."/>
            <person name="Yanf M."/>
            <person name="Daum C."/>
            <person name="Ng V."/>
            <person name="Clum A."/>
            <person name="Ohm R."/>
            <person name="Martin F."/>
            <person name="Silar P."/>
            <person name="Natvig D."/>
            <person name="Lalanne C."/>
            <person name="Gautier V."/>
            <person name="Ament-Velasquez S.L."/>
            <person name="Kruys A."/>
            <person name="Hutchinson M.I."/>
            <person name="Powell A.J."/>
            <person name="Barry K."/>
            <person name="Miller A.N."/>
            <person name="Grigoriev I.V."/>
            <person name="Debuchy R."/>
            <person name="Gladieux P."/>
            <person name="Thoren M.H."/>
            <person name="Johannesson H."/>
        </authorList>
    </citation>
    <scope>NUCLEOTIDE SEQUENCE</scope>
    <source>
        <strain evidence="2">CBS 315.58</strain>
    </source>
</reference>
<keyword evidence="3" id="KW-1185">Reference proteome</keyword>
<gene>
    <name evidence="2" type="ORF">QBC40DRAFT_264006</name>
</gene>
<protein>
    <submittedName>
        <fullName evidence="2">Uncharacterized protein</fullName>
    </submittedName>
</protein>
<accession>A0AAN6XQ04</accession>
<comment type="caution">
    <text evidence="2">The sequence shown here is derived from an EMBL/GenBank/DDBJ whole genome shotgun (WGS) entry which is preliminary data.</text>
</comment>
<dbReference type="Proteomes" id="UP001303160">
    <property type="component" value="Unassembled WGS sequence"/>
</dbReference>
<dbReference type="EMBL" id="MU863904">
    <property type="protein sequence ID" value="KAK4201747.1"/>
    <property type="molecule type" value="Genomic_DNA"/>
</dbReference>
<dbReference type="AlphaFoldDB" id="A0AAN6XQ04"/>